<dbReference type="InterPro" id="IPR042099">
    <property type="entry name" value="ANL_N_sf"/>
</dbReference>
<dbReference type="PROSITE" id="PS00455">
    <property type="entry name" value="AMP_BINDING"/>
    <property type="match status" value="1"/>
</dbReference>
<comment type="caution">
    <text evidence="3">The sequence shown here is derived from an EMBL/GenBank/DDBJ whole genome shotgun (WGS) entry which is preliminary data.</text>
</comment>
<protein>
    <submittedName>
        <fullName evidence="3">AMP-binding enzyme</fullName>
    </submittedName>
</protein>
<dbReference type="InterPro" id="IPR000873">
    <property type="entry name" value="AMP-dep_synth/lig_dom"/>
</dbReference>
<feature type="domain" description="AMP-dependent synthetase/ligase" evidence="1">
    <location>
        <begin position="96"/>
        <end position="303"/>
    </location>
</feature>
<dbReference type="GO" id="GO:0031956">
    <property type="term" value="F:medium-chain fatty acid-CoA ligase activity"/>
    <property type="evidence" value="ECO:0007669"/>
    <property type="project" value="TreeGrafter"/>
</dbReference>
<dbReference type="RefSeq" id="WP_004374123.1">
    <property type="nucleotide sequence ID" value="NZ_GG703886.1"/>
</dbReference>
<evidence type="ECO:0000259" key="2">
    <source>
        <dbReference type="Pfam" id="PF13193"/>
    </source>
</evidence>
<sequence>MMIEDKLHEKAELHPDKLALLCNGESYTYGHLYQLVLDKVASMEGMRGQLIPMIATSTADFLISYFAIHLSGAVAVPLHKDIPAQKYNEYSLLLSQQTAPHDVADILYTTGTTGNAKAVMISHQAIWANAENLVHAQGFSSDLTFIINGPLNHIGSLSKVYPTIYVGGTICIIEGMKDIHKFFNAIEDAPTKVATFLVPSAIRMLITLWKKELKACADKIDFIETGAAPMAASDMKLFCELLPHSRLYNTYASTETGIISTYDYNDDECLAGCLGLPMKHSSFFITEDGHVACKGKTLMSGYWNDDEATAMVLRDGVIKTADLGYVDEKGRLRLLGRGDDTINIGGYKVAPTEVEDAVLAFPAVKDCVCVCAAHPVIGNVLKLFVVPRHDYDRKELIAFLKTRLETYKIPVLYEETDSIHRTFNGKIDRKTYQEKQQENISIQVLGKKK</sequence>
<dbReference type="PANTHER" id="PTHR43201:SF32">
    <property type="entry name" value="2-SUCCINYLBENZOATE--COA LIGASE, CHLOROPLASTIC_PEROXISOMAL"/>
    <property type="match status" value="1"/>
</dbReference>
<feature type="domain" description="AMP-binding enzyme C-terminal" evidence="2">
    <location>
        <begin position="353"/>
        <end position="426"/>
    </location>
</feature>
<evidence type="ECO:0000313" key="4">
    <source>
        <dbReference type="Proteomes" id="UP000004079"/>
    </source>
</evidence>
<name>D1QT60_9BACT</name>
<dbReference type="Pfam" id="PF13193">
    <property type="entry name" value="AMP-binding_C"/>
    <property type="match status" value="1"/>
</dbReference>
<dbReference type="Pfam" id="PF00501">
    <property type="entry name" value="AMP-binding"/>
    <property type="match status" value="1"/>
</dbReference>
<reference evidence="3 4" key="1">
    <citation type="submission" date="2009-11" db="EMBL/GenBank/DDBJ databases">
        <authorList>
            <person name="Weinstock G."/>
            <person name="Sodergren E."/>
            <person name="Clifton S."/>
            <person name="Fulton L."/>
            <person name="Fulton B."/>
            <person name="Courtney L."/>
            <person name="Fronick C."/>
            <person name="Harrison M."/>
            <person name="Strong C."/>
            <person name="Farmer C."/>
            <person name="Delahaunty K."/>
            <person name="Markovic C."/>
            <person name="Hall O."/>
            <person name="Minx P."/>
            <person name="Tomlinson C."/>
            <person name="Mitreva M."/>
            <person name="Nelson J."/>
            <person name="Hou S."/>
            <person name="Wollam A."/>
            <person name="Pepin K.H."/>
            <person name="Johnson M."/>
            <person name="Bhonagiri V."/>
            <person name="Nash W.E."/>
            <person name="Warren W."/>
            <person name="Chinwalla A."/>
            <person name="Mardis E.R."/>
            <person name="Wilson R.K."/>
        </authorList>
    </citation>
    <scope>NUCLEOTIDE SEQUENCE [LARGE SCALE GENOMIC DNA]</scope>
    <source>
        <strain evidence="3 4">F0302</strain>
    </source>
</reference>
<dbReference type="Gene3D" id="3.40.50.12780">
    <property type="entry name" value="N-terminal domain of ligase-like"/>
    <property type="match status" value="2"/>
</dbReference>
<dbReference type="InterPro" id="IPR020845">
    <property type="entry name" value="AMP-binding_CS"/>
</dbReference>
<dbReference type="InterPro" id="IPR045851">
    <property type="entry name" value="AMP-bd_C_sf"/>
</dbReference>
<dbReference type="Gene3D" id="3.30.300.30">
    <property type="match status" value="1"/>
</dbReference>
<gene>
    <name evidence="3" type="ORF">HMPREF0971_02187</name>
</gene>
<dbReference type="GO" id="GO:0006631">
    <property type="term" value="P:fatty acid metabolic process"/>
    <property type="evidence" value="ECO:0007669"/>
    <property type="project" value="TreeGrafter"/>
</dbReference>
<dbReference type="CDD" id="cd04433">
    <property type="entry name" value="AFD_class_I"/>
    <property type="match status" value="1"/>
</dbReference>
<dbReference type="HOGENOM" id="CLU_000022_59_0_10"/>
<dbReference type="AlphaFoldDB" id="D1QT60"/>
<dbReference type="PANTHER" id="PTHR43201">
    <property type="entry name" value="ACYL-COA SYNTHETASE"/>
    <property type="match status" value="1"/>
</dbReference>
<dbReference type="InterPro" id="IPR025110">
    <property type="entry name" value="AMP-bd_C"/>
</dbReference>
<dbReference type="EMBL" id="ACUZ02000036">
    <property type="protein sequence ID" value="EFB31513.1"/>
    <property type="molecule type" value="Genomic_DNA"/>
</dbReference>
<proteinExistence type="predicted"/>
<accession>D1QT60</accession>
<evidence type="ECO:0000313" key="3">
    <source>
        <dbReference type="EMBL" id="EFB31513.1"/>
    </source>
</evidence>
<dbReference type="Proteomes" id="UP000004079">
    <property type="component" value="Unassembled WGS sequence"/>
</dbReference>
<evidence type="ECO:0000259" key="1">
    <source>
        <dbReference type="Pfam" id="PF00501"/>
    </source>
</evidence>
<dbReference type="SUPFAM" id="SSF56801">
    <property type="entry name" value="Acetyl-CoA synthetase-like"/>
    <property type="match status" value="1"/>
</dbReference>
<dbReference type="STRING" id="649760.HMPREF0971_02187"/>
<organism evidence="3 4">
    <name type="scientific">Segatella oris F0302</name>
    <dbReference type="NCBI Taxonomy" id="649760"/>
    <lineage>
        <taxon>Bacteria</taxon>
        <taxon>Pseudomonadati</taxon>
        <taxon>Bacteroidota</taxon>
        <taxon>Bacteroidia</taxon>
        <taxon>Bacteroidales</taxon>
        <taxon>Prevotellaceae</taxon>
        <taxon>Segatella</taxon>
    </lineage>
</organism>